<dbReference type="EMBL" id="LNYL01000007">
    <property type="protein sequence ID" value="KTD31289.1"/>
    <property type="molecule type" value="Genomic_DNA"/>
</dbReference>
<reference evidence="1 2" key="1">
    <citation type="submission" date="2015-11" db="EMBL/GenBank/DDBJ databases">
        <title>Genomic analysis of 38 Legionella species identifies large and diverse effector repertoires.</title>
        <authorList>
            <person name="Burstein D."/>
            <person name="Amaro F."/>
            <person name="Zusman T."/>
            <person name="Lifshitz Z."/>
            <person name="Cohen O."/>
            <person name="Gilbert J.A."/>
            <person name="Pupko T."/>
            <person name="Shuman H.A."/>
            <person name="Segal G."/>
        </authorList>
    </citation>
    <scope>NUCLEOTIDE SEQUENCE [LARGE SCALE GENOMIC DNA]</scope>
    <source>
        <strain evidence="1 2">PX-1-G2-E2</strain>
    </source>
</reference>
<sequence>MGKTKEEILHELQIIENQVAEIEHVAIALLPLEFTPSLKETIQYLKGRCNDETVKSGHTEPLEAELRHLKSLFFQQTKSFFTEVAVKEKINWICPIENKAEIQPIIQVNTLLQSFKKSVQEMNESLLMELDLLKEKWESGKGRESIKKLEKISLYKEKISQMPNQLSVSREHFRDLYLKRTTRQAIIQAHNLDCLSDFQRKEITLQEVIGTLKSKFEKQVAFHEGFILDFSELDKLAQFDPLLKQWLIELKKLNHNSNLFIAGMRPVLSSFRTSIAIQDQLNEAILKMMDLNSAREKLRANILERQAFLQPTASDSAGLREELRSAKAETQNALEHFLMILSTIHLEGKTDQDLLFFTKKLAEFIKEIMVDLQAEEMHLPTQVIENFRIQLLRHLGEPAHWYTLNKPTINALDRIAIDSFLNELFASPVASTSEKALFKGAQKFISGLLQATSSENDDALLRKQIIHFRNLTGKLNHFDIKAIKDFHALKEIQLTQEKKIPRMFEEIASKLSSGRLLLQAKLMLFTKQHGKIEEVKKGFEIINSYYELDDQFKRLFARYKDKKQKLELVSSPLERLDQLTDLQKEVCAEFTLLEKQFAGDNGLYSITLNQILALDERYGMAKSWLVQDLKFEIEKAQEVLHTYYSMEAVKEALSPYSIKYQQLRLTQEINLSKIQEEVERLTTALKKLSSEVNLRLFEDYQNTVQHLIIQRFSSPVHFNDINPFKTELSRKTQEAAIAVEHVIEAHNALKSATTPSVRQLLDRLEEAIDVAQKKLQARDEVLKGAKIIEGRLQSVGYQQSILAIERMKKEYNRIVNKYVDAAIETYPEDEQQFEALRKIPGSSENYLTLARYKAYLDKIDPRLFKLLAMQFQFAQINKSYINQNLLSIVDEEEQSDEIGVIVLDSQETSNRLLERADQKYLSHLIANVNRTIHNAQMENLSDGILPDFVQWIRINILKPLQALTHQVSSYFKLEHNSHDRFFKPIPKTPWSSTTERQLVETGNEILDTLYSATAASAA</sequence>
<gene>
    <name evidence="1" type="ORF">Lmac_0343</name>
</gene>
<dbReference type="Proteomes" id="UP000054908">
    <property type="component" value="Unassembled WGS sequence"/>
</dbReference>
<name>A0A0W0WG09_9GAMM</name>
<dbReference type="AlphaFoldDB" id="A0A0W0WG09"/>
<accession>A0A0W0WG09</accession>
<keyword evidence="2" id="KW-1185">Reference proteome</keyword>
<dbReference type="RefSeq" id="WP_058451172.1">
    <property type="nucleotide sequence ID" value="NZ_CAAAIB010000006.1"/>
</dbReference>
<organism evidence="1 2">
    <name type="scientific">Legionella maceachernii</name>
    <dbReference type="NCBI Taxonomy" id="466"/>
    <lineage>
        <taxon>Bacteria</taxon>
        <taxon>Pseudomonadati</taxon>
        <taxon>Pseudomonadota</taxon>
        <taxon>Gammaproteobacteria</taxon>
        <taxon>Legionellales</taxon>
        <taxon>Legionellaceae</taxon>
        <taxon>Legionella</taxon>
    </lineage>
</organism>
<protein>
    <submittedName>
        <fullName evidence="1">Uncharacterized protein</fullName>
    </submittedName>
</protein>
<dbReference type="OrthoDB" id="5636224at2"/>
<evidence type="ECO:0000313" key="1">
    <source>
        <dbReference type="EMBL" id="KTD31289.1"/>
    </source>
</evidence>
<evidence type="ECO:0000313" key="2">
    <source>
        <dbReference type="Proteomes" id="UP000054908"/>
    </source>
</evidence>
<comment type="caution">
    <text evidence="1">The sequence shown here is derived from an EMBL/GenBank/DDBJ whole genome shotgun (WGS) entry which is preliminary data.</text>
</comment>
<dbReference type="PATRIC" id="fig|466.6.peg.368"/>
<proteinExistence type="predicted"/>